<feature type="region of interest" description="Disordered" evidence="1">
    <location>
        <begin position="1"/>
        <end position="29"/>
    </location>
</feature>
<dbReference type="EMBL" id="KB644412">
    <property type="protein sequence ID" value="EPS30668.1"/>
    <property type="molecule type" value="Genomic_DNA"/>
</dbReference>
<keyword evidence="3" id="KW-1185">Reference proteome</keyword>
<feature type="compositionally biased region" description="Polar residues" evidence="1">
    <location>
        <begin position="17"/>
        <end position="29"/>
    </location>
</feature>
<evidence type="ECO:0000313" key="2">
    <source>
        <dbReference type="EMBL" id="EPS30668.1"/>
    </source>
</evidence>
<dbReference type="HOGENOM" id="CLU_591968_0_0_1"/>
<dbReference type="OrthoDB" id="4526763at2759"/>
<protein>
    <submittedName>
        <fullName evidence="2">Uncharacterized protein</fullName>
    </submittedName>
</protein>
<accession>S8AWJ9</accession>
<dbReference type="Proteomes" id="UP000019376">
    <property type="component" value="Unassembled WGS sequence"/>
</dbReference>
<proteinExistence type="predicted"/>
<gene>
    <name evidence="2" type="ORF">PDE_05620</name>
</gene>
<dbReference type="eggNOG" id="ENOG502RNQC">
    <property type="taxonomic scope" value="Eukaryota"/>
</dbReference>
<name>S8AWJ9_PENO1</name>
<dbReference type="AlphaFoldDB" id="S8AWJ9"/>
<sequence>MSSYRMQAVQRGGNEGLESSSGDHALTSHTSLPHINSDGFFTLLPPFVSRASPKKRHHESMVDLPGPRLPQVPVSESYVSSALFTSETSTYAVPSIESSPNRLGLVARRSSSDLSVHSLASLEVTPNGLAEPCHDSHWDAEVTYLNGTHDSDLVQEMQPAPCYVPYAQPILAKAASVDSDGIHSLYSETEQCPAMISHIVAALNTRTRPDKQAVQRPSLRGHFMASLQRKPIHCDYIKSLRDIRAEPSSDVAPHGWLIEEGSVVIGVGPSYVVSTGDDQPLDQLDLKEGKLYVVEQIFGDMWALCSEFSTSQPNRHGKVAGSPNRLAGLGFLPLCAVTLAANYGTFLERCREYRHSPDQSLLTPANGGCVLPSVRVQSVDVSREMDYWSLRGRQAFKPKKAHAVCQKFRPIGENDDEWEPKDPFNHFKRKVPSLRRVWRKLKPEKLDVKTGIRDLCGWVRGH</sequence>
<evidence type="ECO:0000313" key="3">
    <source>
        <dbReference type="Proteomes" id="UP000019376"/>
    </source>
</evidence>
<evidence type="ECO:0000256" key="1">
    <source>
        <dbReference type="SAM" id="MobiDB-lite"/>
    </source>
</evidence>
<organism evidence="2 3">
    <name type="scientific">Penicillium oxalicum (strain 114-2 / CGMCC 5302)</name>
    <name type="common">Penicillium decumbens</name>
    <dbReference type="NCBI Taxonomy" id="933388"/>
    <lineage>
        <taxon>Eukaryota</taxon>
        <taxon>Fungi</taxon>
        <taxon>Dikarya</taxon>
        <taxon>Ascomycota</taxon>
        <taxon>Pezizomycotina</taxon>
        <taxon>Eurotiomycetes</taxon>
        <taxon>Eurotiomycetidae</taxon>
        <taxon>Eurotiales</taxon>
        <taxon>Aspergillaceae</taxon>
        <taxon>Penicillium</taxon>
    </lineage>
</organism>
<reference evidence="2 3" key="1">
    <citation type="journal article" date="2013" name="PLoS ONE">
        <title>Genomic and secretomic analyses reveal unique features of the lignocellulolytic enzyme system of Penicillium decumbens.</title>
        <authorList>
            <person name="Liu G."/>
            <person name="Zhang L."/>
            <person name="Wei X."/>
            <person name="Zou G."/>
            <person name="Qin Y."/>
            <person name="Ma L."/>
            <person name="Li J."/>
            <person name="Zheng H."/>
            <person name="Wang S."/>
            <person name="Wang C."/>
            <person name="Xun L."/>
            <person name="Zhao G.-P."/>
            <person name="Zhou Z."/>
            <person name="Qu Y."/>
        </authorList>
    </citation>
    <scope>NUCLEOTIDE SEQUENCE [LARGE SCALE GENOMIC DNA]</scope>
    <source>
        <strain evidence="3">114-2 / CGMCC 5302</strain>
    </source>
</reference>